<keyword evidence="7" id="KW-0970">Cilium biogenesis/degradation</keyword>
<dbReference type="OrthoDB" id="10263060at2759"/>
<feature type="compositionally biased region" description="Polar residues" evidence="13">
    <location>
        <begin position="507"/>
        <end position="516"/>
    </location>
</feature>
<sequence length="516" mass="56341">MANVGRAPEAAVGLLKNSESSSTPNNNTSKMKSSSDKSKDIWMKIVEHNKAMARATGGDRPDSHLFVVGSPQGGKSTLISRFLNPEKEEAVRPTRGLEYTYARRQARGVAPAGAGALDPRKEVAHVWEISGKRELSEAIASREGVFLSLMMLATSVVLIVVDLSKPHEVLDTLLFWLRKVRERAESCYQRLLKRGSKLPEQMMARSRRQFGLSHEDRDQVRLIGIPLVIAATKHDVFKSQEAEPCKIMARVLRYFAHLSGAHLVYLGGLGVGKDKERPGTIGPDRGVLQDHASRARSRSQEKAAVDHFRSLLNHLLFFIPLPKVVEFDHNRLLCVPVGSDKFRDISRPKANDNNVNYNPWESGVGLGGDRQRSVLSAITTTTAAAVAAAAAAGGGGGGGGVGQKQEREAGGIFPFQSTSSSAVGGISPGPTDDDREVVQWMNLVQNTFPTPNPEPQRPWSLDSDKYKEPEIDAIKAKREAELAEGKRMQYKANTESNLFHFPPPSRGATSEQSVSV</sequence>
<dbReference type="SUPFAM" id="SSF52540">
    <property type="entry name" value="P-loop containing nucleoside triphosphate hydrolases"/>
    <property type="match status" value="1"/>
</dbReference>
<dbReference type="Gramene" id="GBG85599">
    <property type="protein sequence ID" value="GBG85599"/>
    <property type="gene ID" value="CBR_g40327"/>
</dbReference>
<dbReference type="GO" id="GO:0035735">
    <property type="term" value="P:intraciliary transport involved in cilium assembly"/>
    <property type="evidence" value="ECO:0007669"/>
    <property type="project" value="InterPro"/>
</dbReference>
<gene>
    <name evidence="14" type="ORF">CBR_g40327</name>
</gene>
<evidence type="ECO:0000256" key="10">
    <source>
        <dbReference type="ARBA" id="ARBA00023175"/>
    </source>
</evidence>
<keyword evidence="4" id="KW-0217">Developmental protein</keyword>
<evidence type="ECO:0000256" key="2">
    <source>
        <dbReference type="ARBA" id="ARBA00006831"/>
    </source>
</evidence>
<evidence type="ECO:0000256" key="9">
    <source>
        <dbReference type="ARBA" id="ARBA00023069"/>
    </source>
</evidence>
<keyword evidence="15" id="KW-1185">Reference proteome</keyword>
<evidence type="ECO:0000256" key="4">
    <source>
        <dbReference type="ARBA" id="ARBA00022473"/>
    </source>
</evidence>
<evidence type="ECO:0000256" key="11">
    <source>
        <dbReference type="ARBA" id="ARBA00023212"/>
    </source>
</evidence>
<accession>A0A388LTL8</accession>
<evidence type="ECO:0000256" key="1">
    <source>
        <dbReference type="ARBA" id="ARBA00004120"/>
    </source>
</evidence>
<keyword evidence="11" id="KW-0206">Cytoskeleton</keyword>
<keyword evidence="5" id="KW-0963">Cytoplasm</keyword>
<dbReference type="PANTHER" id="PTHR13236">
    <property type="entry name" value="DYNEIN 2 LIGHT INTERMEDIATE CHAIN, ISOFORM 2"/>
    <property type="match status" value="1"/>
</dbReference>
<dbReference type="GO" id="GO:0005868">
    <property type="term" value="C:cytoplasmic dynein complex"/>
    <property type="evidence" value="ECO:0007669"/>
    <property type="project" value="InterPro"/>
</dbReference>
<dbReference type="PANTHER" id="PTHR13236:SF0">
    <property type="entry name" value="CYTOPLASMIC DYNEIN 2 LIGHT INTERMEDIATE CHAIN 1"/>
    <property type="match status" value="1"/>
</dbReference>
<dbReference type="AlphaFoldDB" id="A0A388LTL8"/>
<dbReference type="InterPro" id="IPR040045">
    <property type="entry name" value="DYNC2LI1"/>
</dbReference>
<evidence type="ECO:0000313" key="14">
    <source>
        <dbReference type="EMBL" id="GBG85599.1"/>
    </source>
</evidence>
<keyword evidence="12" id="KW-0966">Cell projection</keyword>
<keyword evidence="6" id="KW-0493">Microtubule</keyword>
<dbReference type="Gene3D" id="3.40.50.300">
    <property type="entry name" value="P-loop containing nucleotide triphosphate hydrolases"/>
    <property type="match status" value="1"/>
</dbReference>
<dbReference type="GO" id="GO:0005874">
    <property type="term" value="C:microtubule"/>
    <property type="evidence" value="ECO:0007669"/>
    <property type="project" value="UniProtKB-KW"/>
</dbReference>
<dbReference type="GO" id="GO:0045504">
    <property type="term" value="F:dynein heavy chain binding"/>
    <property type="evidence" value="ECO:0007669"/>
    <property type="project" value="TreeGrafter"/>
</dbReference>
<dbReference type="EMBL" id="BFEA01000526">
    <property type="protein sequence ID" value="GBG85599.1"/>
    <property type="molecule type" value="Genomic_DNA"/>
</dbReference>
<feature type="region of interest" description="Disordered" evidence="13">
    <location>
        <begin position="446"/>
        <end position="466"/>
    </location>
</feature>
<dbReference type="Proteomes" id="UP000265515">
    <property type="component" value="Unassembled WGS sequence"/>
</dbReference>
<evidence type="ECO:0000256" key="12">
    <source>
        <dbReference type="ARBA" id="ARBA00023273"/>
    </source>
</evidence>
<organism evidence="14 15">
    <name type="scientific">Chara braunii</name>
    <name type="common">Braun's stonewort</name>
    <dbReference type="NCBI Taxonomy" id="69332"/>
    <lineage>
        <taxon>Eukaryota</taxon>
        <taxon>Viridiplantae</taxon>
        <taxon>Streptophyta</taxon>
        <taxon>Charophyceae</taxon>
        <taxon>Charales</taxon>
        <taxon>Characeae</taxon>
        <taxon>Chara</taxon>
    </lineage>
</organism>
<keyword evidence="9" id="KW-0969">Cilium</keyword>
<dbReference type="InterPro" id="IPR027417">
    <property type="entry name" value="P-loop_NTPase"/>
</dbReference>
<dbReference type="GO" id="GO:0035721">
    <property type="term" value="P:intraciliary retrograde transport"/>
    <property type="evidence" value="ECO:0007669"/>
    <property type="project" value="InterPro"/>
</dbReference>
<comment type="caution">
    <text evidence="14">The sequence shown here is derived from an EMBL/GenBank/DDBJ whole genome shotgun (WGS) entry which is preliminary data.</text>
</comment>
<feature type="region of interest" description="Disordered" evidence="13">
    <location>
        <begin position="493"/>
        <end position="516"/>
    </location>
</feature>
<feature type="region of interest" description="Disordered" evidence="13">
    <location>
        <begin position="1"/>
        <end position="38"/>
    </location>
</feature>
<dbReference type="STRING" id="69332.A0A388LTL8"/>
<evidence type="ECO:0000256" key="3">
    <source>
        <dbReference type="ARBA" id="ARBA00018863"/>
    </source>
</evidence>
<reference evidence="14 15" key="1">
    <citation type="journal article" date="2018" name="Cell">
        <title>The Chara Genome: Secondary Complexity and Implications for Plant Terrestrialization.</title>
        <authorList>
            <person name="Nishiyama T."/>
            <person name="Sakayama H."/>
            <person name="Vries J.D."/>
            <person name="Buschmann H."/>
            <person name="Saint-Marcoux D."/>
            <person name="Ullrich K.K."/>
            <person name="Haas F.B."/>
            <person name="Vanderstraeten L."/>
            <person name="Becker D."/>
            <person name="Lang D."/>
            <person name="Vosolsobe S."/>
            <person name="Rombauts S."/>
            <person name="Wilhelmsson P.K.I."/>
            <person name="Janitza P."/>
            <person name="Kern R."/>
            <person name="Heyl A."/>
            <person name="Rumpler F."/>
            <person name="Villalobos L.I.A.C."/>
            <person name="Clay J.M."/>
            <person name="Skokan R."/>
            <person name="Toyoda A."/>
            <person name="Suzuki Y."/>
            <person name="Kagoshima H."/>
            <person name="Schijlen E."/>
            <person name="Tajeshwar N."/>
            <person name="Catarino B."/>
            <person name="Hetherington A.J."/>
            <person name="Saltykova A."/>
            <person name="Bonnot C."/>
            <person name="Breuninger H."/>
            <person name="Symeonidi A."/>
            <person name="Radhakrishnan G.V."/>
            <person name="Van Nieuwerburgh F."/>
            <person name="Deforce D."/>
            <person name="Chang C."/>
            <person name="Karol K.G."/>
            <person name="Hedrich R."/>
            <person name="Ulvskov P."/>
            <person name="Glockner G."/>
            <person name="Delwiche C.F."/>
            <person name="Petrasek J."/>
            <person name="Van de Peer Y."/>
            <person name="Friml J."/>
            <person name="Beilby M."/>
            <person name="Dolan L."/>
            <person name="Kohara Y."/>
            <person name="Sugano S."/>
            <person name="Fujiyama A."/>
            <person name="Delaux P.-M."/>
            <person name="Quint M."/>
            <person name="TheiBen G."/>
            <person name="Hagemann M."/>
            <person name="Harholt J."/>
            <person name="Dunand C."/>
            <person name="Zachgo S."/>
            <person name="Langdale J."/>
            <person name="Maumus F."/>
            <person name="Straeten D.V.D."/>
            <person name="Gould S.B."/>
            <person name="Rensing S.A."/>
        </authorList>
    </citation>
    <scope>NUCLEOTIDE SEQUENCE [LARGE SCALE GENOMIC DNA]</scope>
    <source>
        <strain evidence="14 15">S276</strain>
    </source>
</reference>
<evidence type="ECO:0000256" key="8">
    <source>
        <dbReference type="ARBA" id="ARBA00023017"/>
    </source>
</evidence>
<protein>
    <recommendedName>
        <fullName evidence="3">Cytoplasmic dynein 2 light intermediate chain 1</fullName>
    </recommendedName>
</protein>
<dbReference type="GO" id="GO:0005930">
    <property type="term" value="C:axoneme"/>
    <property type="evidence" value="ECO:0007669"/>
    <property type="project" value="TreeGrafter"/>
</dbReference>
<keyword evidence="10" id="KW-0505">Motor protein</keyword>
<dbReference type="GO" id="GO:0036064">
    <property type="term" value="C:ciliary basal body"/>
    <property type="evidence" value="ECO:0007669"/>
    <property type="project" value="TreeGrafter"/>
</dbReference>
<proteinExistence type="inferred from homology"/>
<keyword evidence="8" id="KW-0243">Dynein</keyword>
<comment type="subcellular location">
    <subcellularLocation>
        <location evidence="1">Cytoplasm</location>
        <location evidence="1">Cytoskeleton</location>
        <location evidence="1">Cilium basal body</location>
    </subcellularLocation>
</comment>
<evidence type="ECO:0000256" key="7">
    <source>
        <dbReference type="ARBA" id="ARBA00022794"/>
    </source>
</evidence>
<comment type="similarity">
    <text evidence="2">Belongs to the dynein light intermediate chain family.</text>
</comment>
<name>A0A388LTL8_CHABU</name>
<evidence type="ECO:0000313" key="15">
    <source>
        <dbReference type="Proteomes" id="UP000265515"/>
    </source>
</evidence>
<feature type="compositionally biased region" description="Low complexity" evidence="13">
    <location>
        <begin position="16"/>
        <end position="32"/>
    </location>
</feature>
<evidence type="ECO:0000256" key="13">
    <source>
        <dbReference type="SAM" id="MobiDB-lite"/>
    </source>
</evidence>
<evidence type="ECO:0000256" key="5">
    <source>
        <dbReference type="ARBA" id="ARBA00022490"/>
    </source>
</evidence>
<evidence type="ECO:0000256" key="6">
    <source>
        <dbReference type="ARBA" id="ARBA00022701"/>
    </source>
</evidence>